<feature type="domain" description="Disease resistance R13L4/SHOC-2-like LRR" evidence="3">
    <location>
        <begin position="3"/>
        <end position="44"/>
    </location>
</feature>
<evidence type="ECO:0000313" key="4">
    <source>
        <dbReference type="EMBL" id="KAG8090637.1"/>
    </source>
</evidence>
<keyword evidence="5" id="KW-1185">Reference proteome</keyword>
<dbReference type="Pfam" id="PF23598">
    <property type="entry name" value="LRR_14"/>
    <property type="match status" value="1"/>
</dbReference>
<dbReference type="AlphaFoldDB" id="A0A8J5WKM8"/>
<reference evidence="4" key="1">
    <citation type="journal article" date="2021" name="bioRxiv">
        <title>Whole Genome Assembly and Annotation of Northern Wild Rice, Zizania palustris L., Supports a Whole Genome Duplication in the Zizania Genus.</title>
        <authorList>
            <person name="Haas M."/>
            <person name="Kono T."/>
            <person name="Macchietto M."/>
            <person name="Millas R."/>
            <person name="McGilp L."/>
            <person name="Shao M."/>
            <person name="Duquette J."/>
            <person name="Hirsch C.N."/>
            <person name="Kimball J."/>
        </authorList>
    </citation>
    <scope>NUCLEOTIDE SEQUENCE</scope>
    <source>
        <tissue evidence="4">Fresh leaf tissue</tissue>
    </source>
</reference>
<feature type="compositionally biased region" description="Polar residues" evidence="2">
    <location>
        <begin position="49"/>
        <end position="68"/>
    </location>
</feature>
<evidence type="ECO:0000256" key="2">
    <source>
        <dbReference type="SAM" id="MobiDB-lite"/>
    </source>
</evidence>
<proteinExistence type="predicted"/>
<comment type="caution">
    <text evidence="4">The sequence shown here is derived from an EMBL/GenBank/DDBJ whole genome shotgun (WGS) entry which is preliminary data.</text>
</comment>
<evidence type="ECO:0000313" key="5">
    <source>
        <dbReference type="Proteomes" id="UP000729402"/>
    </source>
</evidence>
<reference evidence="4" key="2">
    <citation type="submission" date="2021-02" db="EMBL/GenBank/DDBJ databases">
        <authorList>
            <person name="Kimball J.A."/>
            <person name="Haas M.W."/>
            <person name="Macchietto M."/>
            <person name="Kono T."/>
            <person name="Duquette J."/>
            <person name="Shao M."/>
        </authorList>
    </citation>
    <scope>NUCLEOTIDE SEQUENCE</scope>
    <source>
        <tissue evidence="4">Fresh leaf tissue</tissue>
    </source>
</reference>
<accession>A0A8J5WKM8</accession>
<evidence type="ECO:0000256" key="1">
    <source>
        <dbReference type="ARBA" id="ARBA00022737"/>
    </source>
</evidence>
<organism evidence="4 5">
    <name type="scientific">Zizania palustris</name>
    <name type="common">Northern wild rice</name>
    <dbReference type="NCBI Taxonomy" id="103762"/>
    <lineage>
        <taxon>Eukaryota</taxon>
        <taxon>Viridiplantae</taxon>
        <taxon>Streptophyta</taxon>
        <taxon>Embryophyta</taxon>
        <taxon>Tracheophyta</taxon>
        <taxon>Spermatophyta</taxon>
        <taxon>Magnoliopsida</taxon>
        <taxon>Liliopsida</taxon>
        <taxon>Poales</taxon>
        <taxon>Poaceae</taxon>
        <taxon>BOP clade</taxon>
        <taxon>Oryzoideae</taxon>
        <taxon>Oryzeae</taxon>
        <taxon>Zizaniinae</taxon>
        <taxon>Zizania</taxon>
    </lineage>
</organism>
<dbReference type="EMBL" id="JAAALK010000081">
    <property type="protein sequence ID" value="KAG8090637.1"/>
    <property type="molecule type" value="Genomic_DNA"/>
</dbReference>
<name>A0A8J5WKM8_ZIZPA</name>
<dbReference type="Proteomes" id="UP000729402">
    <property type="component" value="Unassembled WGS sequence"/>
</dbReference>
<feature type="region of interest" description="Disordered" evidence="2">
    <location>
        <begin position="47"/>
        <end position="74"/>
    </location>
</feature>
<sequence>MMLPQLPAWVNSICVPHLSILHISVLTVEAHDLDMLARLPALRCEQQDSKLTSNSPSGEKALSSSHRQVLSIHP</sequence>
<dbReference type="InterPro" id="IPR055414">
    <property type="entry name" value="LRR_R13L4/SHOC2-like"/>
</dbReference>
<keyword evidence="1" id="KW-0677">Repeat</keyword>
<protein>
    <recommendedName>
        <fullName evidence="3">Disease resistance R13L4/SHOC-2-like LRR domain-containing protein</fullName>
    </recommendedName>
</protein>
<gene>
    <name evidence="4" type="ORF">GUJ93_ZPchr0011g28671</name>
</gene>
<evidence type="ECO:0000259" key="3">
    <source>
        <dbReference type="Pfam" id="PF23598"/>
    </source>
</evidence>